<dbReference type="PRINTS" id="PR00111">
    <property type="entry name" value="ABHYDROLASE"/>
</dbReference>
<dbReference type="KEGG" id="sgrg:L0C25_22065"/>
<dbReference type="EMBL" id="CP094970">
    <property type="protein sequence ID" value="UYM05174.1"/>
    <property type="molecule type" value="Genomic_DNA"/>
</dbReference>
<organism evidence="4 5">
    <name type="scientific">Solicola gregarius</name>
    <dbReference type="NCBI Taxonomy" id="2908642"/>
    <lineage>
        <taxon>Bacteria</taxon>
        <taxon>Bacillati</taxon>
        <taxon>Actinomycetota</taxon>
        <taxon>Actinomycetes</taxon>
        <taxon>Propionibacteriales</taxon>
        <taxon>Nocardioidaceae</taxon>
        <taxon>Solicola</taxon>
    </lineage>
</organism>
<dbReference type="Pfam" id="PF00561">
    <property type="entry name" value="Abhydrolase_1"/>
    <property type="match status" value="1"/>
</dbReference>
<keyword evidence="5" id="KW-1185">Reference proteome</keyword>
<dbReference type="RefSeq" id="WP_271633958.1">
    <property type="nucleotide sequence ID" value="NZ_CP094970.1"/>
</dbReference>
<dbReference type="GO" id="GO:0003677">
    <property type="term" value="F:DNA binding"/>
    <property type="evidence" value="ECO:0007669"/>
    <property type="project" value="UniProtKB-UniRule"/>
</dbReference>
<dbReference type="SUPFAM" id="SSF53474">
    <property type="entry name" value="alpha/beta-Hydrolases"/>
    <property type="match status" value="1"/>
</dbReference>
<dbReference type="InterPro" id="IPR029058">
    <property type="entry name" value="AB_hydrolase_fold"/>
</dbReference>
<dbReference type="SUPFAM" id="SSF46894">
    <property type="entry name" value="C-terminal effector domain of the bipartite response regulators"/>
    <property type="match status" value="1"/>
</dbReference>
<evidence type="ECO:0000256" key="1">
    <source>
        <dbReference type="ARBA" id="ARBA00023125"/>
    </source>
</evidence>
<dbReference type="GO" id="GO:0006355">
    <property type="term" value="P:regulation of DNA-templated transcription"/>
    <property type="evidence" value="ECO:0007669"/>
    <property type="project" value="InterPro"/>
</dbReference>
<dbReference type="PANTHER" id="PTHR43433">
    <property type="entry name" value="HYDROLASE, ALPHA/BETA FOLD FAMILY PROTEIN"/>
    <property type="match status" value="1"/>
</dbReference>
<proteinExistence type="predicted"/>
<sequence>MFRFADCEMDVPRFELRRAGKVVHVEPQVLTVLACLIEHRDRVVPKTELLDEVWGDRYVSDSTLTSRIRAARNAIGDDGHSQRIVVTVHGVGYRFAAEVDDTDHEASVVADDPRQRPAQQIRYCSSPDGHRVAYAISGTGPPLVKAANWLTHLDLEWESPIWSHWLDAFSRSHQLVRYDERGCGLSDWEVPEFGLDDWVDDLEAVVDAVGLDRFPLLGISQGGAVAVAYAVRHPQRVSRLVLFGAYSRGRLVRARTDEEREEAALDLQLGRIGWRHDDPTFRQVFAGQFLPDANRATWDAFNDLQRATTSTENVVRFLEVFARIDVSDLASQIGCPTLVLHSRNDLRVPTSQARELAALIPDSRLRFLDSRNHILMADEAAWPAFRAEVERFLKPAALSK</sequence>
<name>A0AA46YL12_9ACTN</name>
<dbReference type="PROSITE" id="PS51755">
    <property type="entry name" value="OMPR_PHOB"/>
    <property type="match status" value="1"/>
</dbReference>
<evidence type="ECO:0000313" key="5">
    <source>
        <dbReference type="Proteomes" id="UP001164390"/>
    </source>
</evidence>
<keyword evidence="1 2" id="KW-0238">DNA-binding</keyword>
<dbReference type="Gene3D" id="3.40.50.1820">
    <property type="entry name" value="alpha/beta hydrolase"/>
    <property type="match status" value="1"/>
</dbReference>
<feature type="DNA-binding region" description="OmpR/PhoB-type" evidence="2">
    <location>
        <begin position="1"/>
        <end position="97"/>
    </location>
</feature>
<evidence type="ECO:0000313" key="4">
    <source>
        <dbReference type="EMBL" id="UYM05174.1"/>
    </source>
</evidence>
<dbReference type="InterPro" id="IPR001867">
    <property type="entry name" value="OmpR/PhoB-type_DNA-bd"/>
</dbReference>
<keyword evidence="4" id="KW-0378">Hydrolase</keyword>
<dbReference type="AlphaFoldDB" id="A0AA46YL12"/>
<reference evidence="4" key="1">
    <citation type="submission" date="2022-01" db="EMBL/GenBank/DDBJ databases">
        <title>Nocardioidaceae gen. sp. A5X3R13.</title>
        <authorList>
            <person name="Lopez Marin M.A."/>
            <person name="Uhlik O."/>
        </authorList>
    </citation>
    <scope>NUCLEOTIDE SEQUENCE</scope>
    <source>
        <strain evidence="4">A5X3R13</strain>
    </source>
</reference>
<feature type="domain" description="OmpR/PhoB-type" evidence="3">
    <location>
        <begin position="1"/>
        <end position="97"/>
    </location>
</feature>
<dbReference type="Proteomes" id="UP001164390">
    <property type="component" value="Chromosome"/>
</dbReference>
<dbReference type="InterPro" id="IPR000073">
    <property type="entry name" value="AB_hydrolase_1"/>
</dbReference>
<dbReference type="Pfam" id="PF00486">
    <property type="entry name" value="Trans_reg_C"/>
    <property type="match status" value="1"/>
</dbReference>
<evidence type="ECO:0000256" key="2">
    <source>
        <dbReference type="PROSITE-ProRule" id="PRU01091"/>
    </source>
</evidence>
<dbReference type="PANTHER" id="PTHR43433:SF8">
    <property type="entry name" value="BIFUNCTIONAL LIPASE_ADENYLATE CYCLASE LIPJ"/>
    <property type="match status" value="1"/>
</dbReference>
<protein>
    <submittedName>
        <fullName evidence="4">Alpha/beta fold hydrolase</fullName>
    </submittedName>
</protein>
<accession>A0AA46YL12</accession>
<dbReference type="CDD" id="cd00383">
    <property type="entry name" value="trans_reg_C"/>
    <property type="match status" value="1"/>
</dbReference>
<dbReference type="InterPro" id="IPR036388">
    <property type="entry name" value="WH-like_DNA-bd_sf"/>
</dbReference>
<dbReference type="SMART" id="SM00862">
    <property type="entry name" value="Trans_reg_C"/>
    <property type="match status" value="1"/>
</dbReference>
<dbReference type="GO" id="GO:0016787">
    <property type="term" value="F:hydrolase activity"/>
    <property type="evidence" value="ECO:0007669"/>
    <property type="project" value="UniProtKB-KW"/>
</dbReference>
<gene>
    <name evidence="4" type="ORF">L0C25_22065</name>
</gene>
<dbReference type="InterPro" id="IPR050471">
    <property type="entry name" value="AB_hydrolase"/>
</dbReference>
<dbReference type="Gene3D" id="1.10.10.10">
    <property type="entry name" value="Winged helix-like DNA-binding domain superfamily/Winged helix DNA-binding domain"/>
    <property type="match status" value="1"/>
</dbReference>
<dbReference type="GO" id="GO:0000160">
    <property type="term" value="P:phosphorelay signal transduction system"/>
    <property type="evidence" value="ECO:0007669"/>
    <property type="project" value="InterPro"/>
</dbReference>
<dbReference type="InterPro" id="IPR016032">
    <property type="entry name" value="Sig_transdc_resp-reg_C-effctor"/>
</dbReference>
<evidence type="ECO:0000259" key="3">
    <source>
        <dbReference type="PROSITE" id="PS51755"/>
    </source>
</evidence>